<dbReference type="InterPro" id="IPR013783">
    <property type="entry name" value="Ig-like_fold"/>
</dbReference>
<evidence type="ECO:0008006" key="4">
    <source>
        <dbReference type="Google" id="ProtNLM"/>
    </source>
</evidence>
<reference evidence="2 3" key="2">
    <citation type="submission" date="2013-11" db="EMBL/GenBank/DDBJ databases">
        <title>Whole genome shotgun sequence of Vibrio halioticoli NBRC 102217.</title>
        <authorList>
            <person name="Isaki S."/>
            <person name="Kimura A."/>
            <person name="Ohji S."/>
            <person name="Hosoyama A."/>
            <person name="Fujita N."/>
            <person name="Hashimoto M."/>
            <person name="Hosoyama Y."/>
            <person name="Yamazoe A."/>
        </authorList>
    </citation>
    <scope>NUCLEOTIDE SEQUENCE [LARGE SCALE GENOMIC DNA]</scope>
    <source>
        <strain evidence="2 3">NBRC 102217</strain>
    </source>
</reference>
<evidence type="ECO:0000313" key="3">
    <source>
        <dbReference type="Proteomes" id="UP000017800"/>
    </source>
</evidence>
<sequence length="885" mass="95402">DYKGTTHTVTDANAITQVTAGQTAGTWNAHIPASELSAANLPDGFTPTFTVTVVDVAGNSVQNTSTPTVDSQAQVTVALDDGGTKHSTHHLGDGFINIAEQQQVHLHGTLEAGATLDDIVISDGTHTYHVAASMLSGATHSGENYSLIVNLLTDLVDGNGARVVVAHSHISPFTVGDNTLLNVTATATDKTGNTSNSVMTHAHLDTLVHKPGTPDLTHTSDGKNSSHHATSGRSDHDLISPDGSPRVAFRADKLDKSHETLHAYDEFKGQTYEVGDKNSHTLSQVQPGHSYDQFKAGAYHFDEDAHLVNGVGHMDGEHVYHAEIHDDHGNVGKSGDLTVTIDTHIDTPTLSFTNTNGHQGHSLRPELHISGISRSDNMWKVELIDGKTSLGTAVKNENNIWGHIDASGQWEKGLPAGFVHHTDGSWGYTLQHDLKGDKHTYTVSVTDVAGNNAISTLDWVNDAPTATDFHRNVNEGTQSISLLLQDFGDPKDTNTSDGDSVANVVLEKATYGNGHVEVYKHGNWVAAKDGEIIPLTEIGTNSPRNHHQHGHQNHVRYVIDDTFDKAHAVAKIAYHVTDSHGVNSSGHHDVINVIAGASKPVFNITNHTLSASTMSTPTELCYDLDLSVTHPDTDGSEDLHIFVDGHQGMSLFDNNGHKIALIGSAGNTHWDIGNNPTTHQPYTNAELKQFSLRFNENYQGLKSVRLHATTTEHQGQEQSLAKEFDVSFAIPTKAGSGIHLVEDVTFDKSNGHMLTASADINGAIAQGGINPSHSHLAFQAQIIHGRYGDLELQKDGTWAYHANNDQRAVQELNADVKIDEFISSHQGTTHSTYQITEELLQSGLIHEGKNALVEHFEVVSNSGVKVPIDVLITGKDEPVNPTFKD</sequence>
<keyword evidence="3" id="KW-1185">Reference proteome</keyword>
<dbReference type="NCBIfam" id="TIGR01965">
    <property type="entry name" value="VCBS_repeat"/>
    <property type="match status" value="1"/>
</dbReference>
<feature type="region of interest" description="Disordered" evidence="1">
    <location>
        <begin position="208"/>
        <end position="245"/>
    </location>
</feature>
<comment type="caution">
    <text evidence="2">The sequence shown here is derived from an EMBL/GenBank/DDBJ whole genome shotgun (WGS) entry which is preliminary data.</text>
</comment>
<evidence type="ECO:0000256" key="1">
    <source>
        <dbReference type="SAM" id="MobiDB-lite"/>
    </source>
</evidence>
<feature type="non-terminal residue" evidence="2">
    <location>
        <position position="1"/>
    </location>
</feature>
<gene>
    <name evidence="2" type="ORF">VHA01S_047_00010</name>
</gene>
<dbReference type="Gene3D" id="2.60.40.10">
    <property type="entry name" value="Immunoglobulins"/>
    <property type="match status" value="2"/>
</dbReference>
<dbReference type="OrthoDB" id="9813456at2"/>
<evidence type="ECO:0000313" key="2">
    <source>
        <dbReference type="EMBL" id="GAD90532.1"/>
    </source>
</evidence>
<accession>V5FP27</accession>
<feature type="compositionally biased region" description="Polar residues" evidence="1">
    <location>
        <begin position="216"/>
        <end position="232"/>
    </location>
</feature>
<dbReference type="RefSeq" id="WP_023404860.1">
    <property type="nucleotide sequence ID" value="NZ_BAUJ01000047.1"/>
</dbReference>
<dbReference type="Proteomes" id="UP000017800">
    <property type="component" value="Unassembled WGS sequence"/>
</dbReference>
<dbReference type="InterPro" id="IPR010221">
    <property type="entry name" value="VCBS_dom"/>
</dbReference>
<name>V5FP27_9VIBR</name>
<protein>
    <recommendedName>
        <fullName evidence="4">Bacterial Ig-like domain-containing protein</fullName>
    </recommendedName>
</protein>
<proteinExistence type="predicted"/>
<reference evidence="2 3" key="1">
    <citation type="submission" date="2013-10" db="EMBL/GenBank/DDBJ databases">
        <authorList>
            <person name="Ichikawa N."/>
            <person name="Kimura A."/>
            <person name="Ohji S."/>
            <person name="Hosoyama A."/>
            <person name="Fujita N."/>
        </authorList>
    </citation>
    <scope>NUCLEOTIDE SEQUENCE [LARGE SCALE GENOMIC DNA]</scope>
    <source>
        <strain evidence="2 3">NBRC 102217</strain>
    </source>
</reference>
<dbReference type="AlphaFoldDB" id="V5FP27"/>
<dbReference type="EMBL" id="BAUJ01000047">
    <property type="protein sequence ID" value="GAD90532.1"/>
    <property type="molecule type" value="Genomic_DNA"/>
</dbReference>
<organism evidence="2 3">
    <name type="scientific">Vibrio halioticoli NBRC 102217</name>
    <dbReference type="NCBI Taxonomy" id="1219072"/>
    <lineage>
        <taxon>Bacteria</taxon>
        <taxon>Pseudomonadati</taxon>
        <taxon>Pseudomonadota</taxon>
        <taxon>Gammaproteobacteria</taxon>
        <taxon>Vibrionales</taxon>
        <taxon>Vibrionaceae</taxon>
        <taxon>Vibrio</taxon>
    </lineage>
</organism>